<evidence type="ECO:0000313" key="7">
    <source>
        <dbReference type="Proteomes" id="UP001362899"/>
    </source>
</evidence>
<organism evidence="6 7">
    <name type="scientific">Starmerella bacillaris</name>
    <name type="common">Yeast</name>
    <name type="synonym">Candida zemplinina</name>
    <dbReference type="NCBI Taxonomy" id="1247836"/>
    <lineage>
        <taxon>Eukaryota</taxon>
        <taxon>Fungi</taxon>
        <taxon>Dikarya</taxon>
        <taxon>Ascomycota</taxon>
        <taxon>Saccharomycotina</taxon>
        <taxon>Dipodascomycetes</taxon>
        <taxon>Dipodascales</taxon>
        <taxon>Trichomonascaceae</taxon>
        <taxon>Starmerella</taxon>
    </lineage>
</organism>
<protein>
    <submittedName>
        <fullName evidence="6">5-oxoprolinase</fullName>
    </submittedName>
</protein>
<gene>
    <name evidence="6" type="ORF">DASB73_010590</name>
</gene>
<dbReference type="PANTHER" id="PTHR11365:SF2">
    <property type="entry name" value="5-OXOPROLINASE"/>
    <property type="match status" value="1"/>
</dbReference>
<comment type="similarity">
    <text evidence="1">Belongs to the oxoprolinase family.</text>
</comment>
<dbReference type="InterPro" id="IPR008040">
    <property type="entry name" value="Hydant_A_N"/>
</dbReference>
<name>A0AAV5REU6_STABA</name>
<evidence type="ECO:0000256" key="1">
    <source>
        <dbReference type="ARBA" id="ARBA00010403"/>
    </source>
</evidence>
<dbReference type="Pfam" id="PF05378">
    <property type="entry name" value="Hydant_A_N"/>
    <property type="match status" value="1"/>
</dbReference>
<dbReference type="EMBL" id="BTGC01000003">
    <property type="protein sequence ID" value="GMM50101.1"/>
    <property type="molecule type" value="Genomic_DNA"/>
</dbReference>
<dbReference type="InterPro" id="IPR002821">
    <property type="entry name" value="Hydantoinase_A"/>
</dbReference>
<accession>A0AAV5REU6</accession>
<comment type="caution">
    <text evidence="6">The sequence shown here is derived from an EMBL/GenBank/DDBJ whole genome shotgun (WGS) entry which is preliminary data.</text>
</comment>
<sequence>MLTISIDRGGTFTDVIAENAGRTIAFKLLSVDPHNYPDAPTEGIRRVLEIVRNTTIAKGIKLDLSDVDVIRMGTTVATNALLERKGERVVLLTTKGFGSLLEIGQQARPDIFDLKVRKMDLLYEEVIEVDERVLLVDGHVSVEREPDLDVVRRHLQRALDNGITSVAIALMHSYLFPEHELAIAKVAAEMKFQNVSVSSQLQPMVKLVSRANSACADAYLSPIIHKYLQNIAEGFVGGIETLDSKLFFMQSDGGLTSAKDFSGMRAILSGPAGGVVGYAFTSYDHTDPKAQPVLGFDMGGTSTDVSRYSGKLDHVFETTVAQVTIQSPQLAIDTVAAGGGSVLSFRNGLFTVGPESASAHPGPACYRKKGPLTVTDANLLLGRIDVETFPHIFGPDENLGLDVEVVKIKFQELADQIAIETGSLMSIERVASGFLDVANETMCRPIRGLTEGKGFNCADHKLACFGGAGGQHAASVAKALGINEVVIHKYSSLLSAYGIALADVVKDVIRPMSLVLPPENDTTDLKTCDDLTKTLDELEKQALTMLTQQNNKEQGDVIVERYLNCRYDGSNYNMMIHSSPSTSAHENAYANYRREFVARHEREFGFKSERDVIVTSARVRVVHSSRHSSPESLIPNKIDQFSPATGVMYRTQPMYFDGWKNCKLFNVADLSPGVFVEGPAMILDDTQTIVVEPEVSAFVHQNHIVLKFDGSNKLTSKNSAKYDETVDPILLSVFGHRFMSIAEQMGHLLQKTAISVNIKERLDFSCAVFDPEGGLVANAPHIPVHLGSMSSQVKWQMEIWKNDLKEGDVLVANHPEYGGSHLPDITVITPVFNPGTNDIIFWVASRGHHSDIGGISAGSMPPFSHYLWEEGACIRGFKLVKEHELDLEGIKQLLYDEPAKYPGCSGSRSLNDSIADLKAQIAANNKGIQLIHALAAEYSLKVVQKYMKAIQDNAENAVRNMLKRVALSNKHQLTATDYLDDGSPIVLKVDIDSSTGSAKFDFTGTGPQIYGNLNSPAAITHSAILYCLRSMISEAIPLNQGCLTPLQIIIPKNSLLSPGPNAATVGGNVETSQRVCDVILHAFKSVAGSQGTCNNLTFGCEDFGYYETIGGGAGAGHGFNGQSGVQVHMTNTRSTDPEVLENRYPVILRQFQLRLNSGGRGHFTGGDGVIREFEFKKPMQVSILSERRSRAPYGLCGGEPGKPGVNYWIPKGQATRSLGGKNTFQVHAEDRVIIETPGGGGYGPLP</sequence>
<dbReference type="Pfam" id="PF02538">
    <property type="entry name" value="Hydantoinase_B"/>
    <property type="match status" value="1"/>
</dbReference>
<feature type="domain" description="Acetophenone carboxylase-like C-terminal" evidence="5">
    <location>
        <begin position="522"/>
        <end position="704"/>
    </location>
</feature>
<dbReference type="GO" id="GO:0006749">
    <property type="term" value="P:glutathione metabolic process"/>
    <property type="evidence" value="ECO:0007669"/>
    <property type="project" value="TreeGrafter"/>
</dbReference>
<feature type="domain" description="Hydantoinase/oxoprolinase N-terminal" evidence="4">
    <location>
        <begin position="4"/>
        <end position="190"/>
    </location>
</feature>
<dbReference type="Pfam" id="PF01968">
    <property type="entry name" value="Hydantoinase_A"/>
    <property type="match status" value="1"/>
</dbReference>
<dbReference type="GO" id="GO:0017168">
    <property type="term" value="F:5-oxoprolinase (ATP-hydrolyzing) activity"/>
    <property type="evidence" value="ECO:0007669"/>
    <property type="project" value="TreeGrafter"/>
</dbReference>
<keyword evidence="7" id="KW-1185">Reference proteome</keyword>
<evidence type="ECO:0000259" key="4">
    <source>
        <dbReference type="Pfam" id="PF05378"/>
    </source>
</evidence>
<dbReference type="GO" id="GO:0005829">
    <property type="term" value="C:cytosol"/>
    <property type="evidence" value="ECO:0007669"/>
    <property type="project" value="TreeGrafter"/>
</dbReference>
<dbReference type="AlphaFoldDB" id="A0AAV5REU6"/>
<evidence type="ECO:0000259" key="2">
    <source>
        <dbReference type="Pfam" id="PF01968"/>
    </source>
</evidence>
<proteinExistence type="inferred from homology"/>
<reference evidence="6 7" key="1">
    <citation type="journal article" date="2023" name="Elife">
        <title>Identification of key yeast species and microbe-microbe interactions impacting larval growth of Drosophila in the wild.</title>
        <authorList>
            <person name="Mure A."/>
            <person name="Sugiura Y."/>
            <person name="Maeda R."/>
            <person name="Honda K."/>
            <person name="Sakurai N."/>
            <person name="Takahashi Y."/>
            <person name="Watada M."/>
            <person name="Katoh T."/>
            <person name="Gotoh A."/>
            <person name="Gotoh Y."/>
            <person name="Taniguchi I."/>
            <person name="Nakamura K."/>
            <person name="Hayashi T."/>
            <person name="Katayama T."/>
            <person name="Uemura T."/>
            <person name="Hattori Y."/>
        </authorList>
    </citation>
    <scope>NUCLEOTIDE SEQUENCE [LARGE SCALE GENOMIC DNA]</scope>
    <source>
        <strain evidence="6 7">SB-73</strain>
    </source>
</reference>
<feature type="domain" description="Hydantoinase B/oxoprolinase" evidence="3">
    <location>
        <begin position="727"/>
        <end position="1244"/>
    </location>
</feature>
<evidence type="ECO:0000259" key="3">
    <source>
        <dbReference type="Pfam" id="PF02538"/>
    </source>
</evidence>
<dbReference type="Proteomes" id="UP001362899">
    <property type="component" value="Unassembled WGS sequence"/>
</dbReference>
<dbReference type="Pfam" id="PF19278">
    <property type="entry name" value="Hydant_A_C"/>
    <property type="match status" value="1"/>
</dbReference>
<dbReference type="InterPro" id="IPR049517">
    <property type="entry name" value="ACX-like_C"/>
</dbReference>
<dbReference type="PANTHER" id="PTHR11365">
    <property type="entry name" value="5-OXOPROLINASE RELATED"/>
    <property type="match status" value="1"/>
</dbReference>
<evidence type="ECO:0000313" key="6">
    <source>
        <dbReference type="EMBL" id="GMM50101.1"/>
    </source>
</evidence>
<evidence type="ECO:0000259" key="5">
    <source>
        <dbReference type="Pfam" id="PF19278"/>
    </source>
</evidence>
<dbReference type="InterPro" id="IPR045079">
    <property type="entry name" value="Oxoprolinase-like"/>
</dbReference>
<feature type="domain" description="Hydantoinase A/oxoprolinase" evidence="2">
    <location>
        <begin position="210"/>
        <end position="507"/>
    </location>
</feature>
<dbReference type="InterPro" id="IPR003692">
    <property type="entry name" value="Hydantoinase_B"/>
</dbReference>